<comment type="caution">
    <text evidence="2">The sequence shown here is derived from an EMBL/GenBank/DDBJ whole genome shotgun (WGS) entry which is preliminary data.</text>
</comment>
<proteinExistence type="predicted"/>
<accession>A0A9P6EZ71</accession>
<dbReference type="AlphaFoldDB" id="A0A9P6EZ71"/>
<dbReference type="EMBL" id="JAAAXW010000308">
    <property type="protein sequence ID" value="KAF9538415.1"/>
    <property type="molecule type" value="Genomic_DNA"/>
</dbReference>
<feature type="transmembrane region" description="Helical" evidence="1">
    <location>
        <begin position="51"/>
        <end position="73"/>
    </location>
</feature>
<name>A0A9P6EZ71_9FUNG</name>
<keyword evidence="1" id="KW-0472">Membrane</keyword>
<reference evidence="2" key="1">
    <citation type="journal article" date="2020" name="Fungal Divers.">
        <title>Resolving the Mortierellaceae phylogeny through synthesis of multi-gene phylogenetics and phylogenomics.</title>
        <authorList>
            <person name="Vandepol N."/>
            <person name="Liber J."/>
            <person name="Desiro A."/>
            <person name="Na H."/>
            <person name="Kennedy M."/>
            <person name="Barry K."/>
            <person name="Grigoriev I.V."/>
            <person name="Miller A.N."/>
            <person name="O'Donnell K."/>
            <person name="Stajich J.E."/>
            <person name="Bonito G."/>
        </authorList>
    </citation>
    <scope>NUCLEOTIDE SEQUENCE</scope>
    <source>
        <strain evidence="2">NRRL 2591</strain>
    </source>
</reference>
<organism evidence="2 3">
    <name type="scientific">Mortierella hygrophila</name>
    <dbReference type="NCBI Taxonomy" id="979708"/>
    <lineage>
        <taxon>Eukaryota</taxon>
        <taxon>Fungi</taxon>
        <taxon>Fungi incertae sedis</taxon>
        <taxon>Mucoromycota</taxon>
        <taxon>Mortierellomycotina</taxon>
        <taxon>Mortierellomycetes</taxon>
        <taxon>Mortierellales</taxon>
        <taxon>Mortierellaceae</taxon>
        <taxon>Mortierella</taxon>
    </lineage>
</organism>
<dbReference type="Proteomes" id="UP000723463">
    <property type="component" value="Unassembled WGS sequence"/>
</dbReference>
<keyword evidence="3" id="KW-1185">Reference proteome</keyword>
<gene>
    <name evidence="2" type="ORF">EC957_006762</name>
</gene>
<evidence type="ECO:0000256" key="1">
    <source>
        <dbReference type="SAM" id="Phobius"/>
    </source>
</evidence>
<keyword evidence="1" id="KW-1133">Transmembrane helix</keyword>
<sequence length="88" mass="9307">MPSPLVQDFMTESITFIVTASPAFVAGLDSGAEKGGGDQGDDDKKGNSKAILVKLLPTTIAQVSCLVNGAYMVMRDKRGRKNAARGYK</sequence>
<evidence type="ECO:0000313" key="3">
    <source>
        <dbReference type="Proteomes" id="UP000723463"/>
    </source>
</evidence>
<keyword evidence="1" id="KW-0812">Transmembrane</keyword>
<protein>
    <submittedName>
        <fullName evidence="2">Uncharacterized protein</fullName>
    </submittedName>
</protein>
<evidence type="ECO:0000313" key="2">
    <source>
        <dbReference type="EMBL" id="KAF9538415.1"/>
    </source>
</evidence>